<evidence type="ECO:0000313" key="4">
    <source>
        <dbReference type="Proteomes" id="UP000316727"/>
    </source>
</evidence>
<dbReference type="EMBL" id="VFRQ01000002">
    <property type="protein sequence ID" value="TPE45218.1"/>
    <property type="molecule type" value="Genomic_DNA"/>
</dbReference>
<dbReference type="AlphaFoldDB" id="A0A501W7D3"/>
<dbReference type="RefSeq" id="WP_140619712.1">
    <property type="nucleotide sequence ID" value="NZ_VFRQ01000002.1"/>
</dbReference>
<feature type="chain" id="PRO_5021374339" evidence="1">
    <location>
        <begin position="30"/>
        <end position="256"/>
    </location>
</feature>
<proteinExistence type="predicted"/>
<dbReference type="OrthoDB" id="654178at2"/>
<dbReference type="InterPro" id="IPR011250">
    <property type="entry name" value="OMP/PagP_B-barrel"/>
</dbReference>
<feature type="domain" description="DUF6089" evidence="2">
    <location>
        <begin position="32"/>
        <end position="244"/>
    </location>
</feature>
<comment type="caution">
    <text evidence="3">The sequence shown here is derived from an EMBL/GenBank/DDBJ whole genome shotgun (WGS) entry which is preliminary data.</text>
</comment>
<sequence length="256" mass="29049">MTLDIFKQALLICLFLQVGSVFLCSNASAQSNMPVNTSEIGIGIGGGNYKGEISPNYRFLNNQPALTIFYRRDMSNAITLRAGLMGSHRIADNNTFSDEAFDDRPFHAYRQAELRLSLLELSGVVEYNFLDYYDPKQHPRFSPYVFAGIAGLLYNKKLTSVHDELNRVFDTDMTVTIPFGVGIKYGLSTHWNLGLEFGARKTFTDKLDHLSTPGQPENMLSPHDNDWYFYNGISISYTFYRYNCPPVYKKKPGLLD</sequence>
<dbReference type="Pfam" id="PF19573">
    <property type="entry name" value="DUF6089"/>
    <property type="match status" value="1"/>
</dbReference>
<organism evidence="3 4">
    <name type="scientific">Pontibacter mangrovi</name>
    <dbReference type="NCBI Taxonomy" id="2589816"/>
    <lineage>
        <taxon>Bacteria</taxon>
        <taxon>Pseudomonadati</taxon>
        <taxon>Bacteroidota</taxon>
        <taxon>Cytophagia</taxon>
        <taxon>Cytophagales</taxon>
        <taxon>Hymenobacteraceae</taxon>
        <taxon>Pontibacter</taxon>
    </lineage>
</organism>
<accession>A0A501W7D3</accession>
<protein>
    <submittedName>
        <fullName evidence="3">Porin family protein</fullName>
    </submittedName>
</protein>
<name>A0A501W7D3_9BACT</name>
<dbReference type="InterPro" id="IPR045743">
    <property type="entry name" value="DUF6089"/>
</dbReference>
<keyword evidence="4" id="KW-1185">Reference proteome</keyword>
<evidence type="ECO:0000259" key="2">
    <source>
        <dbReference type="Pfam" id="PF19573"/>
    </source>
</evidence>
<dbReference type="SUPFAM" id="SSF56925">
    <property type="entry name" value="OMPA-like"/>
    <property type="match status" value="1"/>
</dbReference>
<feature type="signal peptide" evidence="1">
    <location>
        <begin position="1"/>
        <end position="29"/>
    </location>
</feature>
<evidence type="ECO:0000256" key="1">
    <source>
        <dbReference type="SAM" id="SignalP"/>
    </source>
</evidence>
<dbReference type="Proteomes" id="UP000316727">
    <property type="component" value="Unassembled WGS sequence"/>
</dbReference>
<evidence type="ECO:0000313" key="3">
    <source>
        <dbReference type="EMBL" id="TPE45218.1"/>
    </source>
</evidence>
<dbReference type="Gene3D" id="2.40.160.20">
    <property type="match status" value="1"/>
</dbReference>
<reference evidence="3 4" key="1">
    <citation type="submission" date="2019-06" db="EMBL/GenBank/DDBJ databases">
        <title>A novel bacterium of genus Pontibacter, isolated from marine sediment.</title>
        <authorList>
            <person name="Huang H."/>
            <person name="Mo K."/>
            <person name="Hu Y."/>
        </authorList>
    </citation>
    <scope>NUCLEOTIDE SEQUENCE [LARGE SCALE GENOMIC DNA]</scope>
    <source>
        <strain evidence="3 4">HB172049</strain>
    </source>
</reference>
<keyword evidence="1" id="KW-0732">Signal</keyword>
<gene>
    <name evidence="3" type="ORF">FJM65_04040</name>
</gene>